<dbReference type="PROSITE" id="PS00211">
    <property type="entry name" value="ABC_TRANSPORTER_1"/>
    <property type="match status" value="1"/>
</dbReference>
<dbReference type="InterPro" id="IPR027417">
    <property type="entry name" value="P-loop_NTPase"/>
</dbReference>
<dbReference type="SMART" id="SM00382">
    <property type="entry name" value="AAA"/>
    <property type="match status" value="1"/>
</dbReference>
<name>A0A512DN47_9PROT</name>
<evidence type="ECO:0000256" key="2">
    <source>
        <dbReference type="ARBA" id="ARBA00022448"/>
    </source>
</evidence>
<reference evidence="6 7" key="1">
    <citation type="submission" date="2019-07" db="EMBL/GenBank/DDBJ databases">
        <title>Whole genome shotgun sequence of Skermanella aerolata NBRC 106429.</title>
        <authorList>
            <person name="Hosoyama A."/>
            <person name="Uohara A."/>
            <person name="Ohji S."/>
            <person name="Ichikawa N."/>
        </authorList>
    </citation>
    <scope>NUCLEOTIDE SEQUENCE [LARGE SCALE GENOMIC DNA]</scope>
    <source>
        <strain evidence="6 7">NBRC 106429</strain>
    </source>
</reference>
<dbReference type="GO" id="GO:0005524">
    <property type="term" value="F:ATP binding"/>
    <property type="evidence" value="ECO:0007669"/>
    <property type="project" value="UniProtKB-KW"/>
</dbReference>
<dbReference type="SUPFAM" id="SSF52540">
    <property type="entry name" value="P-loop containing nucleoside triphosphate hydrolases"/>
    <property type="match status" value="1"/>
</dbReference>
<comment type="caution">
    <text evidence="6">The sequence shown here is derived from an EMBL/GenBank/DDBJ whole genome shotgun (WGS) entry which is preliminary data.</text>
</comment>
<evidence type="ECO:0000313" key="7">
    <source>
        <dbReference type="Proteomes" id="UP000321523"/>
    </source>
</evidence>
<keyword evidence="3" id="KW-0547">Nucleotide-binding</keyword>
<dbReference type="InterPro" id="IPR013563">
    <property type="entry name" value="Oligopep_ABC_C"/>
</dbReference>
<gene>
    <name evidence="6" type="ORF">SAE02_20160</name>
</gene>
<dbReference type="GO" id="GO:0016887">
    <property type="term" value="F:ATP hydrolysis activity"/>
    <property type="evidence" value="ECO:0007669"/>
    <property type="project" value="InterPro"/>
</dbReference>
<protein>
    <submittedName>
        <fullName evidence="6">ABC transporter ATP-binding protein</fullName>
    </submittedName>
</protein>
<evidence type="ECO:0000256" key="3">
    <source>
        <dbReference type="ARBA" id="ARBA00022741"/>
    </source>
</evidence>
<evidence type="ECO:0000256" key="4">
    <source>
        <dbReference type="ARBA" id="ARBA00022840"/>
    </source>
</evidence>
<dbReference type="CDD" id="cd03257">
    <property type="entry name" value="ABC_NikE_OppD_transporters"/>
    <property type="match status" value="1"/>
</dbReference>
<dbReference type="GO" id="GO:0015833">
    <property type="term" value="P:peptide transport"/>
    <property type="evidence" value="ECO:0007669"/>
    <property type="project" value="InterPro"/>
</dbReference>
<accession>A0A512DN47</accession>
<evidence type="ECO:0000259" key="5">
    <source>
        <dbReference type="PROSITE" id="PS50893"/>
    </source>
</evidence>
<organism evidence="6 7">
    <name type="scientific">Skermanella aerolata</name>
    <dbReference type="NCBI Taxonomy" id="393310"/>
    <lineage>
        <taxon>Bacteria</taxon>
        <taxon>Pseudomonadati</taxon>
        <taxon>Pseudomonadota</taxon>
        <taxon>Alphaproteobacteria</taxon>
        <taxon>Rhodospirillales</taxon>
        <taxon>Azospirillaceae</taxon>
        <taxon>Skermanella</taxon>
    </lineage>
</organism>
<evidence type="ECO:0000256" key="1">
    <source>
        <dbReference type="ARBA" id="ARBA00004417"/>
    </source>
</evidence>
<keyword evidence="7" id="KW-1185">Reference proteome</keyword>
<dbReference type="PANTHER" id="PTHR43067:SF2">
    <property type="entry name" value="OLIGOPEPTIDE ABC TRANSPORTER, ATP-BINDING PROTEIN"/>
    <property type="match status" value="1"/>
</dbReference>
<dbReference type="InterPro" id="IPR003593">
    <property type="entry name" value="AAA+_ATPase"/>
</dbReference>
<keyword evidence="2" id="KW-0813">Transport</keyword>
<dbReference type="Pfam" id="PF00005">
    <property type="entry name" value="ABC_tran"/>
    <property type="match status" value="1"/>
</dbReference>
<proteinExistence type="predicted"/>
<feature type="domain" description="ABC transporter" evidence="5">
    <location>
        <begin position="11"/>
        <end position="267"/>
    </location>
</feature>
<dbReference type="PANTHER" id="PTHR43067">
    <property type="entry name" value="OLIGOPEPTIDE/DIPEPTIDE ABC TRANSPORTER, ATPASE SUBUNIT"/>
    <property type="match status" value="1"/>
</dbReference>
<dbReference type="InterPro" id="IPR003439">
    <property type="entry name" value="ABC_transporter-like_ATP-bd"/>
</dbReference>
<dbReference type="AlphaFoldDB" id="A0A512DN47"/>
<evidence type="ECO:0000313" key="6">
    <source>
        <dbReference type="EMBL" id="GEO37868.1"/>
    </source>
</evidence>
<dbReference type="Proteomes" id="UP000321523">
    <property type="component" value="Unassembled WGS sequence"/>
</dbReference>
<dbReference type="EMBL" id="BJYZ01000007">
    <property type="protein sequence ID" value="GEO37868.1"/>
    <property type="molecule type" value="Genomic_DNA"/>
</dbReference>
<dbReference type="Gene3D" id="3.40.50.300">
    <property type="entry name" value="P-loop containing nucleotide triphosphate hydrolases"/>
    <property type="match status" value="1"/>
</dbReference>
<keyword evidence="4 6" id="KW-0067">ATP-binding</keyword>
<comment type="subcellular location">
    <subcellularLocation>
        <location evidence="1">Cell inner membrane</location>
        <topology evidence="1">Peripheral membrane protein</topology>
    </subcellularLocation>
</comment>
<sequence>MPETAPTSPALRVDGLKAYYQTRWFGITREVRAVDDITLRIEHDEIYGIAGESSSGKSSLIKTIAGAIRPPLNVVSGSVNFDFGTRKVDLYSLKPEERTAIRWKHLAYIMQGSMSVLNPLRRVRQSFVDFAFRHMGLPMPAFLRAVEEHLLKLHLQPGVLDSYPHELSGGMRQRVVIALATVCRPGFIIADEPTTALDVVVQKSVLTMIREVQREMRASILFVTHDMAVHANLTDRLGIMYAGRLVEEGRTRDLFRNPRHPYTIHLIRSLPRIGDAEPRKGLEGTPPNLADPPPGCRFHPRCPIAMDVCRVVVPPMQSLGGGHRVACHAVTGGTVQ</sequence>
<dbReference type="Pfam" id="PF08352">
    <property type="entry name" value="oligo_HPY"/>
    <property type="match status" value="1"/>
</dbReference>
<dbReference type="InterPro" id="IPR017871">
    <property type="entry name" value="ABC_transporter-like_CS"/>
</dbReference>
<dbReference type="PROSITE" id="PS50893">
    <property type="entry name" value="ABC_TRANSPORTER_2"/>
    <property type="match status" value="1"/>
</dbReference>
<dbReference type="NCBIfam" id="TIGR01727">
    <property type="entry name" value="oligo_HPY"/>
    <property type="match status" value="1"/>
</dbReference>
<dbReference type="GO" id="GO:0005886">
    <property type="term" value="C:plasma membrane"/>
    <property type="evidence" value="ECO:0007669"/>
    <property type="project" value="UniProtKB-SubCell"/>
</dbReference>